<organism evidence="1 2">
    <name type="scientific">Taxus chinensis</name>
    <name type="common">Chinese yew</name>
    <name type="synonym">Taxus wallichiana var. chinensis</name>
    <dbReference type="NCBI Taxonomy" id="29808"/>
    <lineage>
        <taxon>Eukaryota</taxon>
        <taxon>Viridiplantae</taxon>
        <taxon>Streptophyta</taxon>
        <taxon>Embryophyta</taxon>
        <taxon>Tracheophyta</taxon>
        <taxon>Spermatophyta</taxon>
        <taxon>Pinopsida</taxon>
        <taxon>Pinidae</taxon>
        <taxon>Conifers II</taxon>
        <taxon>Cupressales</taxon>
        <taxon>Taxaceae</taxon>
        <taxon>Taxus</taxon>
    </lineage>
</organism>
<dbReference type="AlphaFoldDB" id="A0AA38G6G8"/>
<accession>A0AA38G6G8</accession>
<name>A0AA38G6G8_TAXCH</name>
<comment type="caution">
    <text evidence="1">The sequence shown here is derived from an EMBL/GenBank/DDBJ whole genome shotgun (WGS) entry which is preliminary data.</text>
</comment>
<feature type="non-terminal residue" evidence="1">
    <location>
        <position position="1"/>
    </location>
</feature>
<proteinExistence type="predicted"/>
<dbReference type="EMBL" id="JAHRHJ020000005">
    <property type="protein sequence ID" value="KAH9315578.1"/>
    <property type="molecule type" value="Genomic_DNA"/>
</dbReference>
<evidence type="ECO:0000313" key="2">
    <source>
        <dbReference type="Proteomes" id="UP000824469"/>
    </source>
</evidence>
<protein>
    <submittedName>
        <fullName evidence="1">Uncharacterized protein</fullName>
    </submittedName>
</protein>
<keyword evidence="2" id="KW-1185">Reference proteome</keyword>
<dbReference type="Proteomes" id="UP000824469">
    <property type="component" value="Unassembled WGS sequence"/>
</dbReference>
<gene>
    <name evidence="1" type="ORF">KI387_024205</name>
</gene>
<reference evidence="1 2" key="1">
    <citation type="journal article" date="2021" name="Nat. Plants">
        <title>The Taxus genome provides insights into paclitaxel biosynthesis.</title>
        <authorList>
            <person name="Xiong X."/>
            <person name="Gou J."/>
            <person name="Liao Q."/>
            <person name="Li Y."/>
            <person name="Zhou Q."/>
            <person name="Bi G."/>
            <person name="Li C."/>
            <person name="Du R."/>
            <person name="Wang X."/>
            <person name="Sun T."/>
            <person name="Guo L."/>
            <person name="Liang H."/>
            <person name="Lu P."/>
            <person name="Wu Y."/>
            <person name="Zhang Z."/>
            <person name="Ro D.K."/>
            <person name="Shang Y."/>
            <person name="Huang S."/>
            <person name="Yan J."/>
        </authorList>
    </citation>
    <scope>NUCLEOTIDE SEQUENCE [LARGE SCALE GENOMIC DNA]</scope>
    <source>
        <strain evidence="1">Ta-2019</strain>
    </source>
</reference>
<evidence type="ECO:0000313" key="1">
    <source>
        <dbReference type="EMBL" id="KAH9315578.1"/>
    </source>
</evidence>
<sequence>ELFVRQRKYGMAHGGFAQHECYCKEGRTCAFTCWRDKACVCMGAGCAIGAWKSECSKEGQRTFGAQVQHL</sequence>